<protein>
    <submittedName>
        <fullName evidence="1">Uncharacterized protein</fullName>
    </submittedName>
</protein>
<dbReference type="AlphaFoldDB" id="A0A702BAY4"/>
<evidence type="ECO:0000313" key="1">
    <source>
        <dbReference type="EMBL" id="HAC6678923.1"/>
    </source>
</evidence>
<sequence length="144" mass="16252">MANYRIKASGIHSEALDSIVDKVYSIASVKDNKDVLVLASQIDIAKNDERIERIFGKVMFDLLVKRRQNSVGVADVNFEVEPYDYLKNHPDRAYGRTVVVLNPSLNDLDNLFQNNSADLDLIVIEMQIDGELDSWVQANKALDI</sequence>
<proteinExistence type="predicted"/>
<accession>A0A702BAY4</accession>
<reference evidence="1" key="2">
    <citation type="submission" date="2018-07" db="EMBL/GenBank/DDBJ databases">
        <authorList>
            <consortium name="NCBI Pathogen Detection Project"/>
        </authorList>
    </citation>
    <scope>NUCLEOTIDE SEQUENCE</scope>
    <source>
        <strain evidence="1">M138</strain>
    </source>
</reference>
<comment type="caution">
    <text evidence="1">The sequence shown here is derived from an EMBL/GenBank/DDBJ whole genome shotgun (WGS) entry which is preliminary data.</text>
</comment>
<reference evidence="1" key="1">
    <citation type="journal article" date="2018" name="Genome Biol.">
        <title>SKESA: strategic k-mer extension for scrupulous assemblies.</title>
        <authorList>
            <person name="Souvorov A."/>
            <person name="Agarwala R."/>
            <person name="Lipman D.J."/>
        </authorList>
    </citation>
    <scope>NUCLEOTIDE SEQUENCE</scope>
    <source>
        <strain evidence="1">M138</strain>
    </source>
</reference>
<name>A0A702BAY4_SALET</name>
<dbReference type="EMBL" id="DAAMHJ010000043">
    <property type="protein sequence ID" value="HAC6678923.1"/>
    <property type="molecule type" value="Genomic_DNA"/>
</dbReference>
<gene>
    <name evidence="1" type="ORF">G0D12_25255</name>
</gene>
<organism evidence="1">
    <name type="scientific">Salmonella enterica subsp. enterica serovar Eastbourne</name>
    <dbReference type="NCBI Taxonomy" id="486993"/>
    <lineage>
        <taxon>Bacteria</taxon>
        <taxon>Pseudomonadati</taxon>
        <taxon>Pseudomonadota</taxon>
        <taxon>Gammaproteobacteria</taxon>
        <taxon>Enterobacterales</taxon>
        <taxon>Enterobacteriaceae</taxon>
        <taxon>Salmonella</taxon>
    </lineage>
</organism>